<evidence type="ECO:0000313" key="3">
    <source>
        <dbReference type="Proteomes" id="UP000186336"/>
    </source>
</evidence>
<keyword evidence="3" id="KW-1185">Reference proteome</keyword>
<evidence type="ECO:0000313" key="2">
    <source>
        <dbReference type="EMBL" id="APX10895.1"/>
    </source>
</evidence>
<dbReference type="AlphaFoldDB" id="A0A1P8MS68"/>
<dbReference type="InterPro" id="IPR045386">
    <property type="entry name" value="DUF6525"/>
</dbReference>
<dbReference type="Proteomes" id="UP000186336">
    <property type="component" value="Chromosome"/>
</dbReference>
<dbReference type="KEGG" id="tom:BWR18_03710"/>
<reference evidence="2 3" key="1">
    <citation type="submission" date="2017-01" db="EMBL/GenBank/DDBJ databases">
        <title>Complete genome of Tateyamaria omphalii DOK1-4 isolated from seawater in Dokdo.</title>
        <authorList>
            <person name="Kim J.H."/>
            <person name="Chi W.-J."/>
        </authorList>
    </citation>
    <scope>NUCLEOTIDE SEQUENCE [LARGE SCALE GENOMIC DNA]</scope>
    <source>
        <strain evidence="2 3">DOK1-4</strain>
    </source>
</reference>
<dbReference type="EMBL" id="CP019312">
    <property type="protein sequence ID" value="APX10895.1"/>
    <property type="molecule type" value="Genomic_DNA"/>
</dbReference>
<dbReference type="Pfam" id="PF20135">
    <property type="entry name" value="DUF6525"/>
    <property type="match status" value="1"/>
</dbReference>
<dbReference type="OrthoDB" id="7658988at2"/>
<dbReference type="STRING" id="299262.BWR18_03710"/>
<accession>A0A1P8MS68</accession>
<gene>
    <name evidence="2" type="ORF">BWR18_03710</name>
</gene>
<dbReference type="RefSeq" id="WP_076626762.1">
    <property type="nucleotide sequence ID" value="NZ_CP019312.1"/>
</dbReference>
<organism evidence="2 3">
    <name type="scientific">Tateyamaria omphalii</name>
    <dbReference type="NCBI Taxonomy" id="299262"/>
    <lineage>
        <taxon>Bacteria</taxon>
        <taxon>Pseudomonadati</taxon>
        <taxon>Pseudomonadota</taxon>
        <taxon>Alphaproteobacteria</taxon>
        <taxon>Rhodobacterales</taxon>
        <taxon>Roseobacteraceae</taxon>
        <taxon>Tateyamaria</taxon>
    </lineage>
</organism>
<feature type="region of interest" description="Disordered" evidence="1">
    <location>
        <begin position="1"/>
        <end position="23"/>
    </location>
</feature>
<protein>
    <submittedName>
        <fullName evidence="2">Uncharacterized protein</fullName>
    </submittedName>
</protein>
<proteinExistence type="predicted"/>
<sequence>MSRNLGQSSLRRKRRSSDPMAAYDALPTPLRRWLAQAVLPWSPTSARRIWTKSLAKGRTAEETLVSLSQAEARTLARDRLSTVSNLNSQI</sequence>
<name>A0A1P8MS68_9RHOB</name>
<evidence type="ECO:0000256" key="1">
    <source>
        <dbReference type="SAM" id="MobiDB-lite"/>
    </source>
</evidence>